<name>T1EFN9_HELRO</name>
<reference evidence="4" key="3">
    <citation type="submission" date="2015-06" db="UniProtKB">
        <authorList>
            <consortium name="EnsemblMetazoa"/>
        </authorList>
    </citation>
    <scope>IDENTIFICATION</scope>
</reference>
<keyword evidence="5" id="KW-1185">Reference proteome</keyword>
<dbReference type="SUPFAM" id="SSF50729">
    <property type="entry name" value="PH domain-like"/>
    <property type="match status" value="2"/>
</dbReference>
<evidence type="ECO:0000313" key="4">
    <source>
        <dbReference type="EnsemblMetazoa" id="HelroP112974"/>
    </source>
</evidence>
<dbReference type="InterPro" id="IPR051835">
    <property type="entry name" value="RAC1-GEF"/>
</dbReference>
<reference evidence="5" key="1">
    <citation type="submission" date="2012-12" db="EMBL/GenBank/DDBJ databases">
        <authorList>
            <person name="Hellsten U."/>
            <person name="Grimwood J."/>
            <person name="Chapman J.A."/>
            <person name="Shapiro H."/>
            <person name="Aerts A."/>
            <person name="Otillar R.P."/>
            <person name="Terry A.Y."/>
            <person name="Boore J.L."/>
            <person name="Simakov O."/>
            <person name="Marletaz F."/>
            <person name="Cho S.-J."/>
            <person name="Edsinger-Gonzales E."/>
            <person name="Havlak P."/>
            <person name="Kuo D.-H."/>
            <person name="Larsson T."/>
            <person name="Lv J."/>
            <person name="Arendt D."/>
            <person name="Savage R."/>
            <person name="Osoegawa K."/>
            <person name="de Jong P."/>
            <person name="Lindberg D.R."/>
            <person name="Seaver E.C."/>
            <person name="Weisblat D.A."/>
            <person name="Putnam N.H."/>
            <person name="Grigoriev I.V."/>
            <person name="Rokhsar D.S."/>
        </authorList>
    </citation>
    <scope>NUCLEOTIDE SEQUENCE</scope>
</reference>
<dbReference type="FunFam" id="2.30.29.30:FF:000046">
    <property type="entry name" value="FERM, RhoGEF and pleckstrin domain-containing protein 1"/>
    <property type="match status" value="1"/>
</dbReference>
<dbReference type="OrthoDB" id="9990815at2759"/>
<dbReference type="GeneID" id="20195391"/>
<keyword evidence="1" id="KW-1133">Transmembrane helix</keyword>
<evidence type="ECO:0000259" key="2">
    <source>
        <dbReference type="PROSITE" id="PS50003"/>
    </source>
</evidence>
<dbReference type="Gene3D" id="2.30.29.30">
    <property type="entry name" value="Pleckstrin-homology domain (PH domain)/Phosphotyrosine-binding domain (PTB)"/>
    <property type="match status" value="2"/>
</dbReference>
<dbReference type="RefSeq" id="XP_009021000.1">
    <property type="nucleotide sequence ID" value="XM_009022752.1"/>
</dbReference>
<organism evidence="4 5">
    <name type="scientific">Helobdella robusta</name>
    <name type="common">Californian leech</name>
    <dbReference type="NCBI Taxonomy" id="6412"/>
    <lineage>
        <taxon>Eukaryota</taxon>
        <taxon>Metazoa</taxon>
        <taxon>Spiralia</taxon>
        <taxon>Lophotrochozoa</taxon>
        <taxon>Annelida</taxon>
        <taxon>Clitellata</taxon>
        <taxon>Hirudinea</taxon>
        <taxon>Rhynchobdellida</taxon>
        <taxon>Glossiphoniidae</taxon>
        <taxon>Helobdella</taxon>
    </lineage>
</organism>
<dbReference type="KEGG" id="hro:HELRODRAFT_112974"/>
<dbReference type="STRING" id="6412.T1EFN9"/>
<keyword evidence="1" id="KW-0472">Membrane</keyword>
<keyword evidence="1" id="KW-0812">Transmembrane</keyword>
<dbReference type="Proteomes" id="UP000015101">
    <property type="component" value="Unassembled WGS sequence"/>
</dbReference>
<dbReference type="EMBL" id="AMQM01005217">
    <property type="status" value="NOT_ANNOTATED_CDS"/>
    <property type="molecule type" value="Genomic_DNA"/>
</dbReference>
<evidence type="ECO:0000256" key="1">
    <source>
        <dbReference type="SAM" id="Phobius"/>
    </source>
</evidence>
<gene>
    <name evidence="4" type="primary">20195391</name>
    <name evidence="3" type="ORF">HELRODRAFT_112974</name>
</gene>
<dbReference type="Pfam" id="PF00169">
    <property type="entry name" value="PH"/>
    <property type="match status" value="2"/>
</dbReference>
<evidence type="ECO:0000313" key="3">
    <source>
        <dbReference type="EMBL" id="ESO00829.1"/>
    </source>
</evidence>
<dbReference type="EnsemblMetazoa" id="HelroT112974">
    <property type="protein sequence ID" value="HelroP112974"/>
    <property type="gene ID" value="HelroG112974"/>
</dbReference>
<dbReference type="EMBL" id="KB096864">
    <property type="protein sequence ID" value="ESO00829.1"/>
    <property type="molecule type" value="Genomic_DNA"/>
</dbReference>
<feature type="transmembrane region" description="Helical" evidence="1">
    <location>
        <begin position="6"/>
        <end position="25"/>
    </location>
</feature>
<accession>T1EFN9</accession>
<dbReference type="AlphaFoldDB" id="T1EFN9"/>
<dbReference type="SMART" id="SM00233">
    <property type="entry name" value="PH"/>
    <property type="match status" value="2"/>
</dbReference>
<feature type="domain" description="PH" evidence="2">
    <location>
        <begin position="69"/>
        <end position="183"/>
    </location>
</feature>
<dbReference type="CTD" id="20195391"/>
<dbReference type="InParanoid" id="T1EFN9"/>
<dbReference type="eggNOG" id="KOG3531">
    <property type="taxonomic scope" value="Eukaryota"/>
</dbReference>
<dbReference type="PANTHER" id="PTHR45858:SF1">
    <property type="entry name" value="FERM DOMAIN-CONTAINING PROTEIN 7"/>
    <property type="match status" value="1"/>
</dbReference>
<proteinExistence type="predicted"/>
<sequence>MIIIYLYQPIIIIYLYQPIIIIYFYHRHCLLLNYHCHYQNHHHRSLCHRLYYYHYHHRRHHRHHHHRQKFIREGCLQKLSGNGYHQRLFILLNDRLIYANRTPMSSNSSKFYVCGSVPLYCMQQQQLKENLAINNAFIIKIQLQQQQQQRQKHQQQQHKFIEVAASSSLEKTKWIEDLNRAITNAKYVHRQSKNSAATAATTTTTTATTITTTTTTTNTTTWSSSQLSSSPHHANTLMYVCWHRNTSVSMFERSLSMKNFLSGFLLRKFKNSSGWQRLWVAFSNFCLFFYKSYTDEFPLASLPLLGYSIKPVDQSEGLMKDHVFKLTFKNHAYYFRAENQYTYSRWLEVISSTIESSHHFRLFSRAESFPHSS</sequence>
<dbReference type="PROSITE" id="PS50003">
    <property type="entry name" value="PH_DOMAIN"/>
    <property type="match status" value="2"/>
</dbReference>
<dbReference type="InterPro" id="IPR001849">
    <property type="entry name" value="PH_domain"/>
</dbReference>
<dbReference type="PANTHER" id="PTHR45858">
    <property type="entry name" value="FERM DOMAIN CONTAINING PROTEIN"/>
    <property type="match status" value="1"/>
</dbReference>
<dbReference type="HOGENOM" id="CLU_028839_0_0_1"/>
<reference evidence="3 5" key="2">
    <citation type="journal article" date="2013" name="Nature">
        <title>Insights into bilaterian evolution from three spiralian genomes.</title>
        <authorList>
            <person name="Simakov O."/>
            <person name="Marletaz F."/>
            <person name="Cho S.J."/>
            <person name="Edsinger-Gonzales E."/>
            <person name="Havlak P."/>
            <person name="Hellsten U."/>
            <person name="Kuo D.H."/>
            <person name="Larsson T."/>
            <person name="Lv J."/>
            <person name="Arendt D."/>
            <person name="Savage R."/>
            <person name="Osoegawa K."/>
            <person name="de Jong P."/>
            <person name="Grimwood J."/>
            <person name="Chapman J.A."/>
            <person name="Shapiro H."/>
            <person name="Aerts A."/>
            <person name="Otillar R.P."/>
            <person name="Terry A.Y."/>
            <person name="Boore J.L."/>
            <person name="Grigoriev I.V."/>
            <person name="Lindberg D.R."/>
            <person name="Seaver E.C."/>
            <person name="Weisblat D.A."/>
            <person name="Putnam N.H."/>
            <person name="Rokhsar D.S."/>
        </authorList>
    </citation>
    <scope>NUCLEOTIDE SEQUENCE</scope>
</reference>
<evidence type="ECO:0000313" key="5">
    <source>
        <dbReference type="Proteomes" id="UP000015101"/>
    </source>
</evidence>
<protein>
    <recommendedName>
        <fullName evidence="2">PH domain-containing protein</fullName>
    </recommendedName>
</protein>
<dbReference type="InterPro" id="IPR011993">
    <property type="entry name" value="PH-like_dom_sf"/>
</dbReference>
<feature type="domain" description="PH" evidence="2">
    <location>
        <begin position="258"/>
        <end position="355"/>
    </location>
</feature>